<dbReference type="PANTHER" id="PTHR30489:SF0">
    <property type="entry name" value="LIPOPROTEIN-RELEASING SYSTEM TRANSMEMBRANE PROTEIN LOLE"/>
    <property type="match status" value="1"/>
</dbReference>
<feature type="transmembrane region" description="Helical" evidence="1">
    <location>
        <begin position="233"/>
        <end position="254"/>
    </location>
</feature>
<dbReference type="GO" id="GO:0098797">
    <property type="term" value="C:plasma membrane protein complex"/>
    <property type="evidence" value="ECO:0007669"/>
    <property type="project" value="TreeGrafter"/>
</dbReference>
<evidence type="ECO:0000313" key="2">
    <source>
        <dbReference type="EMBL" id="WZU64002.1"/>
    </source>
</evidence>
<keyword evidence="3" id="KW-1185">Reference proteome</keyword>
<keyword evidence="1" id="KW-1133">Transmembrane helix</keyword>
<dbReference type="GO" id="GO:0044874">
    <property type="term" value="P:lipoprotein localization to outer membrane"/>
    <property type="evidence" value="ECO:0007669"/>
    <property type="project" value="TreeGrafter"/>
</dbReference>
<evidence type="ECO:0000256" key="1">
    <source>
        <dbReference type="SAM" id="Phobius"/>
    </source>
</evidence>
<dbReference type="RefSeq" id="WP_342070372.1">
    <property type="nucleotide sequence ID" value="NZ_CP151762.1"/>
</dbReference>
<protein>
    <submittedName>
        <fullName evidence="2">ABC transporter</fullName>
    </submittedName>
</protein>
<proteinExistence type="predicted"/>
<dbReference type="EMBL" id="CP151762">
    <property type="protein sequence ID" value="WZU64002.1"/>
    <property type="molecule type" value="Genomic_DNA"/>
</dbReference>
<name>A0AAN0NHI9_9RHOB</name>
<feature type="transmembrane region" description="Helical" evidence="1">
    <location>
        <begin position="286"/>
        <end position="308"/>
    </location>
</feature>
<dbReference type="Proteomes" id="UP001451782">
    <property type="component" value="Chromosome"/>
</dbReference>
<dbReference type="KEGG" id="yag:AABB28_01410"/>
<dbReference type="AlphaFoldDB" id="A0AAN0NHI9"/>
<dbReference type="PANTHER" id="PTHR30489">
    <property type="entry name" value="LIPOPROTEIN-RELEASING SYSTEM TRANSMEMBRANE PROTEIN LOLE"/>
    <property type="match status" value="1"/>
</dbReference>
<gene>
    <name evidence="2" type="ORF">AABB28_01410</name>
</gene>
<reference evidence="2 3" key="1">
    <citation type="submission" date="2024-04" db="EMBL/GenBank/DDBJ databases">
        <title>Phylogenomic analyses of a clade within the roseobacter group suggest taxonomic reassignments of species of the genera Aestuariivita, Citreicella, Loktanella, Nautella, Pelagibaca, Ruegeria, Thalassobius, Thiobacimonas and Tropicibacter, and the proposal o.</title>
        <authorList>
            <person name="Jeon C.O."/>
        </authorList>
    </citation>
    <scope>NUCLEOTIDE SEQUENCE [LARGE SCALE GENOMIC DNA]</scope>
    <source>
        <strain evidence="2 3">G8-12</strain>
    </source>
</reference>
<accession>A0AAN0NHI9</accession>
<keyword evidence="1" id="KW-0472">Membrane</keyword>
<evidence type="ECO:0000313" key="3">
    <source>
        <dbReference type="Proteomes" id="UP001451782"/>
    </source>
</evidence>
<keyword evidence="1" id="KW-0812">Transmembrane</keyword>
<feature type="transmembrane region" description="Helical" evidence="1">
    <location>
        <begin position="328"/>
        <end position="350"/>
    </location>
</feature>
<dbReference type="InterPro" id="IPR051447">
    <property type="entry name" value="Lipoprotein-release_system"/>
</dbReference>
<organism evidence="2 3">
    <name type="scientific">Yoonia algicola</name>
    <dbReference type="NCBI Taxonomy" id="3137368"/>
    <lineage>
        <taxon>Bacteria</taxon>
        <taxon>Pseudomonadati</taxon>
        <taxon>Pseudomonadota</taxon>
        <taxon>Alphaproteobacteria</taxon>
        <taxon>Rhodobacterales</taxon>
        <taxon>Paracoccaceae</taxon>
        <taxon>Yoonia</taxon>
    </lineage>
</organism>
<sequence length="362" mass="39449">MIILALKNGVISTMLDRLVDDPANRELIAVGAGRHDDLFFTTFRDRDDVAFIVPATRTINAVANAARNVEARKLVRRVTLIPSGANDPLSPDAQVGPGAILLSAKLAEDLGASTGDTIELRIERRIDDAPETAVRDMRVAGIVPAQRYSRSAMFIALQDLVAIEQFRDDRNLTAQDWAQARPLPETFASFRLYAKELRDIARLEDALEVRGINARPRAENVDLLISFQRSLNLLFIVIAALALAGFWAAMAANLRGSVERQRISLSLLRLLGLTEAGRRAIPTIQALILVTLGVFVTLILVLPTLALINNFFTPEGFQRIAQLGPNHIFGTLALGVFTALTASIWAVTAIGDITSDEVLRAG</sequence>